<dbReference type="PANTHER" id="PTHR24320:SF227">
    <property type="entry name" value="RETINOL DEHYDROGENASE 11"/>
    <property type="match status" value="1"/>
</dbReference>
<dbReference type="Gene3D" id="3.10.590.10">
    <property type="entry name" value="ph1033 like domains"/>
    <property type="match status" value="1"/>
</dbReference>
<comment type="similarity">
    <text evidence="1">Belongs to the short-chain dehydrogenases/reductases (SDR) family.</text>
</comment>
<sequence>MIKELKEALHFAASVSFWRMGVFWTISLLISYFQLLTKRIFSRQAQSYPLCHPPISESLTPVCVITGATSGLGAAAAFALSREGFYVVLAGRSLHLLSKIMTEIKTQNKGAHVKAFVVDLSSFQSILEFKSSLQQWLLDCKMHSSVQLLINNAGILATSSRVTPEGYDQMMGTNYIGAFCLTKVLLPLLKRSPVPSRIVNVTSFTHRSVFDVQVDKESVSGIRFLRSEQYPFASIYEYSKLFLILFSYELHQQLGLTDQPSHVSVNAADPGFVKTNIMREFPSCLSNLAFQVLRILGLLQLPEDGVSSILDAALAPPEVSGVYFFGGEGRYVDSSGLSHNAKLAKELWNISYNLFMEASLASKQTSSSAMDNSLYQEGAPELVIDRGMHYPSATNYGYYCTVQQIQTQTTHTSTDVPVFIRPDGIPNSSTDSLLDTPASVGRFLELSRVTDGQSKHYAIQGSILNSSGAASAQTNQVRVASDSIQPIDNIPGGKLQSYLNQIKTDLPVGNAISDYGDDVNKSIEYNLWSSTPRGNEKLESAFEDAQKIAAGKPSIAAGQSSSSFLGQFCGVAEMIGPVDFQKDMDFWQQDKWSGSFPVKWHIIKDGPNSHFRHIILGNNENMPVTHKRESCRKRDPCSYLRFGEPSPRTCVVMVSVLTVVNLSISSLLLAG</sequence>
<feature type="domain" description="YTH" evidence="4">
    <location>
        <begin position="506"/>
        <end position="645"/>
    </location>
</feature>
<dbReference type="Proteomes" id="UP001396334">
    <property type="component" value="Unassembled WGS sequence"/>
</dbReference>
<keyword evidence="3" id="KW-0812">Transmembrane</keyword>
<organism evidence="5 6">
    <name type="scientific">Hibiscus sabdariffa</name>
    <name type="common">roselle</name>
    <dbReference type="NCBI Taxonomy" id="183260"/>
    <lineage>
        <taxon>Eukaryota</taxon>
        <taxon>Viridiplantae</taxon>
        <taxon>Streptophyta</taxon>
        <taxon>Embryophyta</taxon>
        <taxon>Tracheophyta</taxon>
        <taxon>Spermatophyta</taxon>
        <taxon>Magnoliopsida</taxon>
        <taxon>eudicotyledons</taxon>
        <taxon>Gunneridae</taxon>
        <taxon>Pentapetalae</taxon>
        <taxon>rosids</taxon>
        <taxon>malvids</taxon>
        <taxon>Malvales</taxon>
        <taxon>Malvaceae</taxon>
        <taxon>Malvoideae</taxon>
        <taxon>Hibiscus</taxon>
    </lineage>
</organism>
<gene>
    <name evidence="5" type="ORF">V6N11_014328</name>
</gene>
<dbReference type="SUPFAM" id="SSF51735">
    <property type="entry name" value="NAD(P)-binding Rossmann-fold domains"/>
    <property type="match status" value="1"/>
</dbReference>
<evidence type="ECO:0000256" key="3">
    <source>
        <dbReference type="SAM" id="Phobius"/>
    </source>
</evidence>
<dbReference type="Pfam" id="PF00106">
    <property type="entry name" value="adh_short"/>
    <property type="match status" value="1"/>
</dbReference>
<protein>
    <recommendedName>
        <fullName evidence="4">YTH domain-containing protein</fullName>
    </recommendedName>
</protein>
<keyword evidence="6" id="KW-1185">Reference proteome</keyword>
<name>A0ABR1Z9L4_9ROSI</name>
<keyword evidence="3" id="KW-0472">Membrane</keyword>
<dbReference type="PROSITE" id="PS50882">
    <property type="entry name" value="YTH"/>
    <property type="match status" value="1"/>
</dbReference>
<evidence type="ECO:0000256" key="1">
    <source>
        <dbReference type="ARBA" id="ARBA00006484"/>
    </source>
</evidence>
<dbReference type="Gene3D" id="3.40.50.720">
    <property type="entry name" value="NAD(P)-binding Rossmann-like Domain"/>
    <property type="match status" value="1"/>
</dbReference>
<dbReference type="PRINTS" id="PR00081">
    <property type="entry name" value="GDHRDH"/>
</dbReference>
<accession>A0ABR1Z9L4</accession>
<feature type="transmembrane region" description="Helical" evidence="3">
    <location>
        <begin position="17"/>
        <end position="36"/>
    </location>
</feature>
<dbReference type="InterPro" id="IPR007275">
    <property type="entry name" value="YTH_domain"/>
</dbReference>
<keyword evidence="3" id="KW-1133">Transmembrane helix</keyword>
<comment type="caution">
    <text evidence="5">The sequence shown here is derived from an EMBL/GenBank/DDBJ whole genome shotgun (WGS) entry which is preliminary data.</text>
</comment>
<evidence type="ECO:0000259" key="4">
    <source>
        <dbReference type="PROSITE" id="PS50882"/>
    </source>
</evidence>
<dbReference type="Pfam" id="PF04146">
    <property type="entry name" value="YTH"/>
    <property type="match status" value="1"/>
</dbReference>
<evidence type="ECO:0000256" key="2">
    <source>
        <dbReference type="ARBA" id="ARBA00023002"/>
    </source>
</evidence>
<dbReference type="InterPro" id="IPR002347">
    <property type="entry name" value="SDR_fam"/>
</dbReference>
<dbReference type="EMBL" id="JBBPBN010002119">
    <property type="protein sequence ID" value="KAK8476665.1"/>
    <property type="molecule type" value="Genomic_DNA"/>
</dbReference>
<dbReference type="CDD" id="cd21134">
    <property type="entry name" value="YTH"/>
    <property type="match status" value="1"/>
</dbReference>
<evidence type="ECO:0000313" key="6">
    <source>
        <dbReference type="Proteomes" id="UP001396334"/>
    </source>
</evidence>
<dbReference type="InterPro" id="IPR036291">
    <property type="entry name" value="NAD(P)-bd_dom_sf"/>
</dbReference>
<reference evidence="5 6" key="1">
    <citation type="journal article" date="2024" name="G3 (Bethesda)">
        <title>Genome assembly of Hibiscus sabdariffa L. provides insights into metabolisms of medicinal natural products.</title>
        <authorList>
            <person name="Kim T."/>
        </authorList>
    </citation>
    <scope>NUCLEOTIDE SEQUENCE [LARGE SCALE GENOMIC DNA]</scope>
    <source>
        <strain evidence="5">TK-2024</strain>
        <tissue evidence="5">Old leaves</tissue>
    </source>
</reference>
<proteinExistence type="inferred from homology"/>
<dbReference type="PANTHER" id="PTHR24320">
    <property type="entry name" value="RETINOL DEHYDROGENASE"/>
    <property type="match status" value="1"/>
</dbReference>
<keyword evidence="2" id="KW-0560">Oxidoreductase</keyword>
<evidence type="ECO:0000313" key="5">
    <source>
        <dbReference type="EMBL" id="KAK8476665.1"/>
    </source>
</evidence>